<evidence type="ECO:0000313" key="3">
    <source>
        <dbReference type="Proteomes" id="UP000494106"/>
    </source>
</evidence>
<evidence type="ECO:0000256" key="1">
    <source>
        <dbReference type="SAM" id="MobiDB-lite"/>
    </source>
</evidence>
<organism evidence="2 3">
    <name type="scientific">Arctia plantaginis</name>
    <name type="common">Wood tiger moth</name>
    <name type="synonym">Phalaena plantaginis</name>
    <dbReference type="NCBI Taxonomy" id="874455"/>
    <lineage>
        <taxon>Eukaryota</taxon>
        <taxon>Metazoa</taxon>
        <taxon>Ecdysozoa</taxon>
        <taxon>Arthropoda</taxon>
        <taxon>Hexapoda</taxon>
        <taxon>Insecta</taxon>
        <taxon>Pterygota</taxon>
        <taxon>Neoptera</taxon>
        <taxon>Endopterygota</taxon>
        <taxon>Lepidoptera</taxon>
        <taxon>Glossata</taxon>
        <taxon>Ditrysia</taxon>
        <taxon>Noctuoidea</taxon>
        <taxon>Erebidae</taxon>
        <taxon>Arctiinae</taxon>
        <taxon>Arctia</taxon>
    </lineage>
</organism>
<proteinExistence type="predicted"/>
<gene>
    <name evidence="2" type="ORF">APLA_LOCUS18152</name>
</gene>
<protein>
    <submittedName>
        <fullName evidence="2">Uncharacterized protein</fullName>
    </submittedName>
</protein>
<sequence>MVYQRQATPMRAPPTAMSRSISKSAETLNGTPKHGKELKARKSRSTDQPGGGLIKGTSTIGLPALGKSWGKDDDSFRSPSRNGR</sequence>
<accession>A0A8S1BRF7</accession>
<keyword evidence="3" id="KW-1185">Reference proteome</keyword>
<name>A0A8S1BRF7_ARCPL</name>
<dbReference type="AlphaFoldDB" id="A0A8S1BRF7"/>
<evidence type="ECO:0000313" key="2">
    <source>
        <dbReference type="EMBL" id="CAB3261771.1"/>
    </source>
</evidence>
<dbReference type="OrthoDB" id="3176171at2759"/>
<reference evidence="2 3" key="1">
    <citation type="submission" date="2020-04" db="EMBL/GenBank/DDBJ databases">
        <authorList>
            <person name="Wallbank WR R."/>
            <person name="Pardo Diaz C."/>
            <person name="Kozak K."/>
            <person name="Martin S."/>
            <person name="Jiggins C."/>
            <person name="Moest M."/>
            <person name="Warren A I."/>
            <person name="Byers J.R.P. K."/>
            <person name="Montejo-Kovacevich G."/>
            <person name="Yen C E."/>
        </authorList>
    </citation>
    <scope>NUCLEOTIDE SEQUENCE [LARGE SCALE GENOMIC DNA]</scope>
</reference>
<dbReference type="EMBL" id="CADEBC010000858">
    <property type="protein sequence ID" value="CAB3261771.1"/>
    <property type="molecule type" value="Genomic_DNA"/>
</dbReference>
<comment type="caution">
    <text evidence="2">The sequence shown here is derived from an EMBL/GenBank/DDBJ whole genome shotgun (WGS) entry which is preliminary data.</text>
</comment>
<feature type="compositionally biased region" description="Polar residues" evidence="1">
    <location>
        <begin position="17"/>
        <end position="30"/>
    </location>
</feature>
<feature type="region of interest" description="Disordered" evidence="1">
    <location>
        <begin position="1"/>
        <end position="84"/>
    </location>
</feature>
<dbReference type="Proteomes" id="UP000494106">
    <property type="component" value="Unassembled WGS sequence"/>
</dbReference>